<evidence type="ECO:0000313" key="4">
    <source>
        <dbReference type="Proteomes" id="UP001596244"/>
    </source>
</evidence>
<gene>
    <name evidence="3" type="ORF">ACFPUZ_01290</name>
</gene>
<organism evidence="3 4">
    <name type="scientific">Corynebacterium nasicanis</name>
    <dbReference type="NCBI Taxonomy" id="1448267"/>
    <lineage>
        <taxon>Bacteria</taxon>
        <taxon>Bacillati</taxon>
        <taxon>Actinomycetota</taxon>
        <taxon>Actinomycetes</taxon>
        <taxon>Mycobacteriales</taxon>
        <taxon>Corynebacteriaceae</taxon>
        <taxon>Corynebacterium</taxon>
    </lineage>
</organism>
<dbReference type="RefSeq" id="WP_376999101.1">
    <property type="nucleotide sequence ID" value="NZ_JBHSQE010000001.1"/>
</dbReference>
<reference evidence="4" key="1">
    <citation type="journal article" date="2019" name="Int. J. Syst. Evol. Microbiol.">
        <title>The Global Catalogue of Microorganisms (GCM) 10K type strain sequencing project: providing services to taxonomists for standard genome sequencing and annotation.</title>
        <authorList>
            <consortium name="The Broad Institute Genomics Platform"/>
            <consortium name="The Broad Institute Genome Sequencing Center for Infectious Disease"/>
            <person name="Wu L."/>
            <person name="Ma J."/>
        </authorList>
    </citation>
    <scope>NUCLEOTIDE SEQUENCE [LARGE SCALE GENOMIC DNA]</scope>
    <source>
        <strain evidence="4">CCUG 51943</strain>
    </source>
</reference>
<evidence type="ECO:0000313" key="3">
    <source>
        <dbReference type="EMBL" id="MFC6145444.1"/>
    </source>
</evidence>
<comment type="caution">
    <text evidence="3">The sequence shown here is derived from an EMBL/GenBank/DDBJ whole genome shotgun (WGS) entry which is preliminary data.</text>
</comment>
<evidence type="ECO:0000259" key="2">
    <source>
        <dbReference type="SMART" id="SM00507"/>
    </source>
</evidence>
<proteinExistence type="predicted"/>
<keyword evidence="3" id="KW-0540">Nuclease</keyword>
<keyword evidence="3" id="KW-0255">Endonuclease</keyword>
<feature type="compositionally biased region" description="Low complexity" evidence="1">
    <location>
        <begin position="422"/>
        <end position="433"/>
    </location>
</feature>
<name>A0ABW1Q803_9CORY</name>
<dbReference type="Gene3D" id="1.10.30.50">
    <property type="match status" value="1"/>
</dbReference>
<dbReference type="Proteomes" id="UP001596244">
    <property type="component" value="Unassembled WGS sequence"/>
</dbReference>
<evidence type="ECO:0000256" key="1">
    <source>
        <dbReference type="SAM" id="MobiDB-lite"/>
    </source>
</evidence>
<dbReference type="InterPro" id="IPR003615">
    <property type="entry name" value="HNH_nuc"/>
</dbReference>
<accession>A0ABW1Q803</accession>
<dbReference type="Pfam" id="PF01844">
    <property type="entry name" value="HNH"/>
    <property type="match status" value="1"/>
</dbReference>
<sequence length="442" mass="47795">MLATTINLSTLDDHDLRDSITTANQSFTRHKAQFITSIAEFDARGLARTQGAPTTASWVVRTQGMSARSAQEYLSVGRRLRAFPLLTEASLRGDVSYSKVRLLLKYLTADNEYALVELARTHTVTELEALLAGQPKVGGTTPKSPNRLSVTVCPDTGHVKLWGSFDPENGAEVLAALKAAELASAEQEDPESSSTTRFGAPTASGLLGSFLSLIRLARTNPVAKTLAPGAQVNIIVDTDDTALLPAQPAAEGKDLLRSIINGFLSVQIRGRGGRILNLGRASRLVNGAQAKVLLTRWRHRCATPGCNHTRWLEFHHILDWASGGATDLDNLIPLCSTHHTMIANGEMTIVPDSIDPSLLRFRFPGGESWTSSDNRPPVPDAAMGQHADKYFHGPVPAGDEHLLNTWEHTDTFDDEPIGPEHSTTVDLTSTSTSRGASEHPHE</sequence>
<dbReference type="SMART" id="SM00507">
    <property type="entry name" value="HNHc"/>
    <property type="match status" value="1"/>
</dbReference>
<keyword evidence="4" id="KW-1185">Reference proteome</keyword>
<protein>
    <submittedName>
        <fullName evidence="3">HNH endonuclease signature motif containing protein</fullName>
    </submittedName>
</protein>
<feature type="region of interest" description="Disordered" evidence="1">
    <location>
        <begin position="410"/>
        <end position="442"/>
    </location>
</feature>
<keyword evidence="3" id="KW-0378">Hydrolase</keyword>
<dbReference type="CDD" id="cd00085">
    <property type="entry name" value="HNHc"/>
    <property type="match status" value="1"/>
</dbReference>
<dbReference type="GO" id="GO:0004519">
    <property type="term" value="F:endonuclease activity"/>
    <property type="evidence" value="ECO:0007669"/>
    <property type="project" value="UniProtKB-KW"/>
</dbReference>
<dbReference type="InterPro" id="IPR002711">
    <property type="entry name" value="HNH"/>
</dbReference>
<feature type="domain" description="HNH nuclease" evidence="2">
    <location>
        <begin position="288"/>
        <end position="340"/>
    </location>
</feature>
<dbReference type="EMBL" id="JBHSQE010000001">
    <property type="protein sequence ID" value="MFC6145444.1"/>
    <property type="molecule type" value="Genomic_DNA"/>
</dbReference>